<dbReference type="PANTHER" id="PTHR33452:SF1">
    <property type="entry name" value="INNER MEMBRANE PROTEIN YPHA-RELATED"/>
    <property type="match status" value="1"/>
</dbReference>
<evidence type="ECO:0000256" key="5">
    <source>
        <dbReference type="ARBA" id="ARBA00022989"/>
    </source>
</evidence>
<evidence type="ECO:0000313" key="8">
    <source>
        <dbReference type="EMBL" id="GAA1190953.1"/>
    </source>
</evidence>
<dbReference type="RefSeq" id="WP_344282323.1">
    <property type="nucleotide sequence ID" value="NZ_BAAAKV010000062.1"/>
</dbReference>
<name>A0ABP4FMT9_9ACTN</name>
<keyword evidence="5 7" id="KW-1133">Transmembrane helix</keyword>
<evidence type="ECO:0000256" key="7">
    <source>
        <dbReference type="SAM" id="Phobius"/>
    </source>
</evidence>
<keyword evidence="3" id="KW-1003">Cell membrane</keyword>
<evidence type="ECO:0000256" key="3">
    <source>
        <dbReference type="ARBA" id="ARBA00022475"/>
    </source>
</evidence>
<comment type="similarity">
    <text evidence="2">Belongs to the DoxX family.</text>
</comment>
<proteinExistence type="inferred from homology"/>
<feature type="transmembrane region" description="Helical" evidence="7">
    <location>
        <begin position="161"/>
        <end position="179"/>
    </location>
</feature>
<evidence type="ECO:0000256" key="1">
    <source>
        <dbReference type="ARBA" id="ARBA00004651"/>
    </source>
</evidence>
<accession>A0ABP4FMT9</accession>
<keyword evidence="9" id="KW-1185">Reference proteome</keyword>
<organism evidence="8 9">
    <name type="scientific">Streptomyces hebeiensis</name>
    <dbReference type="NCBI Taxonomy" id="229486"/>
    <lineage>
        <taxon>Bacteria</taxon>
        <taxon>Bacillati</taxon>
        <taxon>Actinomycetota</taxon>
        <taxon>Actinomycetes</taxon>
        <taxon>Kitasatosporales</taxon>
        <taxon>Streptomycetaceae</taxon>
        <taxon>Streptomyces</taxon>
    </lineage>
</organism>
<evidence type="ECO:0000256" key="6">
    <source>
        <dbReference type="ARBA" id="ARBA00023136"/>
    </source>
</evidence>
<comment type="subcellular location">
    <subcellularLocation>
        <location evidence="1">Cell membrane</location>
        <topology evidence="1">Multi-pass membrane protein</topology>
    </subcellularLocation>
</comment>
<dbReference type="InterPro" id="IPR051907">
    <property type="entry name" value="DoxX-like_oxidoreductase"/>
</dbReference>
<evidence type="ECO:0000313" key="9">
    <source>
        <dbReference type="Proteomes" id="UP001501371"/>
    </source>
</evidence>
<dbReference type="Pfam" id="PF07681">
    <property type="entry name" value="DoxX"/>
    <property type="match status" value="1"/>
</dbReference>
<dbReference type="Proteomes" id="UP001501371">
    <property type="component" value="Unassembled WGS sequence"/>
</dbReference>
<gene>
    <name evidence="8" type="ORF">GCM10009654_55470</name>
</gene>
<sequence>MTCRTRRSSRIRRACRTCRAYSARRDAGLLALRLGMGGVLAAHGAQKLFGWFGGGGIGGTAQAMEAMGYRPGRPSAVASGLAEAGGGTLLALGLSTPAAAAAVGGNMAAAVSVQAPNGFFSQEGGFEYPALLGWAASGVGLAGPGRLSLDHLTGHRFDRPWLVPAAFAVTGAATTVVICRRARAADAERERAMATGES</sequence>
<evidence type="ECO:0000256" key="2">
    <source>
        <dbReference type="ARBA" id="ARBA00006679"/>
    </source>
</evidence>
<reference evidence="9" key="1">
    <citation type="journal article" date="2019" name="Int. J. Syst. Evol. Microbiol.">
        <title>The Global Catalogue of Microorganisms (GCM) 10K type strain sequencing project: providing services to taxonomists for standard genome sequencing and annotation.</title>
        <authorList>
            <consortium name="The Broad Institute Genomics Platform"/>
            <consortium name="The Broad Institute Genome Sequencing Center for Infectious Disease"/>
            <person name="Wu L."/>
            <person name="Ma J."/>
        </authorList>
    </citation>
    <scope>NUCLEOTIDE SEQUENCE [LARGE SCALE GENOMIC DNA]</scope>
    <source>
        <strain evidence="9">JCM 12696</strain>
    </source>
</reference>
<evidence type="ECO:0008006" key="10">
    <source>
        <dbReference type="Google" id="ProtNLM"/>
    </source>
</evidence>
<keyword evidence="4 7" id="KW-0812">Transmembrane</keyword>
<evidence type="ECO:0000256" key="4">
    <source>
        <dbReference type="ARBA" id="ARBA00022692"/>
    </source>
</evidence>
<protein>
    <recommendedName>
        <fullName evidence="10">RpiR family transcriptional regulator</fullName>
    </recommendedName>
</protein>
<comment type="caution">
    <text evidence="8">The sequence shown here is derived from an EMBL/GenBank/DDBJ whole genome shotgun (WGS) entry which is preliminary data.</text>
</comment>
<dbReference type="EMBL" id="BAAAKV010000062">
    <property type="protein sequence ID" value="GAA1190953.1"/>
    <property type="molecule type" value="Genomic_DNA"/>
</dbReference>
<dbReference type="PANTHER" id="PTHR33452">
    <property type="entry name" value="OXIDOREDUCTASE CATD-RELATED"/>
    <property type="match status" value="1"/>
</dbReference>
<dbReference type="InterPro" id="IPR032808">
    <property type="entry name" value="DoxX"/>
</dbReference>
<keyword evidence="6 7" id="KW-0472">Membrane</keyword>